<evidence type="ECO:0000256" key="2">
    <source>
        <dbReference type="ARBA" id="ARBA00022803"/>
    </source>
</evidence>
<comment type="caution">
    <text evidence="5">The sequence shown here is derived from an EMBL/GenBank/DDBJ whole genome shotgun (WGS) entry which is preliminary data.</text>
</comment>
<dbReference type="Gene3D" id="1.25.40.10">
    <property type="entry name" value="Tetratricopeptide repeat domain"/>
    <property type="match status" value="4"/>
</dbReference>
<feature type="repeat" description="TPR" evidence="3">
    <location>
        <begin position="56"/>
        <end position="89"/>
    </location>
</feature>
<dbReference type="NCBIfam" id="TIGR02917">
    <property type="entry name" value="PEP_TPR_lipo"/>
    <property type="match status" value="1"/>
</dbReference>
<dbReference type="RefSeq" id="WP_135870360.1">
    <property type="nucleotide sequence ID" value="NZ_SRSC01000002.1"/>
</dbReference>
<dbReference type="Pfam" id="PF14559">
    <property type="entry name" value="TPR_19"/>
    <property type="match status" value="3"/>
</dbReference>
<feature type="repeat" description="TPR" evidence="3">
    <location>
        <begin position="293"/>
        <end position="326"/>
    </location>
</feature>
<accession>A0A4V3NZ60</accession>
<dbReference type="SUPFAM" id="SSF81901">
    <property type="entry name" value="HCP-like"/>
    <property type="match status" value="1"/>
</dbReference>
<feature type="repeat" description="TPR" evidence="3">
    <location>
        <begin position="497"/>
        <end position="530"/>
    </location>
</feature>
<evidence type="ECO:0000256" key="3">
    <source>
        <dbReference type="PROSITE-ProRule" id="PRU00339"/>
    </source>
</evidence>
<keyword evidence="4" id="KW-0732">Signal</keyword>
<feature type="repeat" description="TPR" evidence="3">
    <location>
        <begin position="361"/>
        <end position="394"/>
    </location>
</feature>
<proteinExistence type="predicted"/>
<dbReference type="Pfam" id="PF12895">
    <property type="entry name" value="ANAPC3"/>
    <property type="match status" value="1"/>
</dbReference>
<keyword evidence="1" id="KW-0677">Repeat</keyword>
<dbReference type="EMBL" id="SRSC01000004">
    <property type="protein sequence ID" value="TGU70472.1"/>
    <property type="molecule type" value="Genomic_DNA"/>
</dbReference>
<organism evidence="5 7">
    <name type="scientific">Geomonas terrae</name>
    <dbReference type="NCBI Taxonomy" id="2562681"/>
    <lineage>
        <taxon>Bacteria</taxon>
        <taxon>Pseudomonadati</taxon>
        <taxon>Thermodesulfobacteriota</taxon>
        <taxon>Desulfuromonadia</taxon>
        <taxon>Geobacterales</taxon>
        <taxon>Geobacteraceae</taxon>
        <taxon>Geomonas</taxon>
    </lineage>
</organism>
<keyword evidence="7" id="KW-1185">Reference proteome</keyword>
<dbReference type="Pfam" id="PF13432">
    <property type="entry name" value="TPR_16"/>
    <property type="match status" value="5"/>
</dbReference>
<evidence type="ECO:0000313" key="6">
    <source>
        <dbReference type="EMBL" id="TGU72892.1"/>
    </source>
</evidence>
<feature type="repeat" description="TPR" evidence="3">
    <location>
        <begin position="192"/>
        <end position="225"/>
    </location>
</feature>
<evidence type="ECO:0000313" key="5">
    <source>
        <dbReference type="EMBL" id="TGU70472.1"/>
    </source>
</evidence>
<dbReference type="PANTHER" id="PTHR45586:SF1">
    <property type="entry name" value="LIPOPOLYSACCHARIDE ASSEMBLY PROTEIN B"/>
    <property type="match status" value="1"/>
</dbReference>
<feature type="chain" id="PRO_5044610145" evidence="4">
    <location>
        <begin position="19"/>
        <end position="881"/>
    </location>
</feature>
<evidence type="ECO:0000256" key="1">
    <source>
        <dbReference type="ARBA" id="ARBA00022737"/>
    </source>
</evidence>
<feature type="repeat" description="TPR" evidence="3">
    <location>
        <begin position="226"/>
        <end position="259"/>
    </location>
</feature>
<dbReference type="InterPro" id="IPR014266">
    <property type="entry name" value="PEP-CTERM_TPR_PrsT"/>
</dbReference>
<dbReference type="AlphaFoldDB" id="A0A4V3NZ60"/>
<sequence>MKLFLLLLALLVVLPGCGSKTKEDLYNEGVKQMDAANPAGAVVYFKNALDKDGNFLEARYQLGKAYAALGKNSQAEKEFAKVLTQNPSRDEVMLELARLSNAMGKGDQAFTMGQQYLSRHPGDAQGLEVLGISFVVRDRYQDARDYLVRALQADQKRPETKLYLADVYQALGDVQQARGMLNTLLQTQPDNFKALFKLAALEKVAGNTDKAVSLYEKILKLDPNRSEAVYKLGLIQVERKELDQANAAAERMIDRSPKNGDGYRLKGIVAFYRKDYAEAITLLQQSVKLSPNPDGYHFLGLSYYSKGEFENALSQFRFILDRMPSARQARLVMAQTLLAQQRTEDGITEIKKVLAADESDAAAHAMLGTAYMSQGLFDQGVRELDRATRLDPKLVAAHLKKGAFYLSKGKGREGEVELAAAVQSAPNATGGRLLLASYYSREKNPAKAISVLQGGLKGAKSDAALYNAIAAVQLGSGNRGEGLKNLEQAKRIDPAFTASYQNLASYYAATGDYTRAISEFNALLAKDPRNVRAMLGLAALNDLTGKEAEALSFYRKAVQTKAPEAFLALAAYHQKKRADGKAIEVLDEAIKVLPSAVAPLDFKARIYLAQKDYRRALKVADDMELLNQERGLRLKVATYAAMKDRAKAIENARRLAAKRPGAADGHLLLASVYLNLGSVPEALAEADQAVQADGKSADVRITQGNIYKAAKEYDKAQAAYLAAAKLRPDYAPAHTALAEILDATGKKKEAAAKYRLALKCDAAYLPALNNLAYLCADGYGSKEEALRYSFEAYRIDPGNALVTDTLGYALYRNGRNADAVKVLERAAVLAPGNPTVRYHLALAYRQTGDLARSQKALQESLAMGEYPDRKAAQALLAQLRK</sequence>
<reference evidence="5 7" key="1">
    <citation type="submission" date="2019-04" db="EMBL/GenBank/DDBJ databases">
        <title>Geobacter oryzae sp. nov., ferric-reducing bacteria isolated from paddy soil.</title>
        <authorList>
            <person name="Xu Z."/>
            <person name="Masuda Y."/>
            <person name="Itoh H."/>
            <person name="Senoo K."/>
        </authorList>
    </citation>
    <scope>NUCLEOTIDE SEQUENCE [LARGE SCALE GENOMIC DNA]</scope>
    <source>
        <strain evidence="5 7">Red111</strain>
    </source>
</reference>
<dbReference type="SUPFAM" id="SSF48452">
    <property type="entry name" value="TPR-like"/>
    <property type="match status" value="3"/>
</dbReference>
<protein>
    <submittedName>
        <fullName evidence="5">PEP-CTERM system TPR-repeat protein PrsT</fullName>
    </submittedName>
</protein>
<gene>
    <name evidence="5" type="primary">prsT</name>
    <name evidence="6" type="ORF">E4633_11435</name>
    <name evidence="5" type="ORF">E4633_15825</name>
</gene>
<feature type="repeat" description="TPR" evidence="3">
    <location>
        <begin position="158"/>
        <end position="191"/>
    </location>
</feature>
<evidence type="ECO:0000313" key="7">
    <source>
        <dbReference type="Proteomes" id="UP000306416"/>
    </source>
</evidence>
<evidence type="ECO:0000256" key="4">
    <source>
        <dbReference type="SAM" id="SignalP"/>
    </source>
</evidence>
<name>A0A4V3NZ60_9BACT</name>
<dbReference type="InterPro" id="IPR019734">
    <property type="entry name" value="TPR_rpt"/>
</dbReference>
<dbReference type="PROSITE" id="PS50005">
    <property type="entry name" value="TPR"/>
    <property type="match status" value="8"/>
</dbReference>
<dbReference type="SMART" id="SM00028">
    <property type="entry name" value="TPR"/>
    <property type="match status" value="18"/>
</dbReference>
<dbReference type="Proteomes" id="UP000306416">
    <property type="component" value="Unassembled WGS sequence"/>
</dbReference>
<dbReference type="EMBL" id="SRSC01000002">
    <property type="protein sequence ID" value="TGU72892.1"/>
    <property type="molecule type" value="Genomic_DNA"/>
</dbReference>
<dbReference type="InterPro" id="IPR011990">
    <property type="entry name" value="TPR-like_helical_dom_sf"/>
</dbReference>
<dbReference type="InterPro" id="IPR051012">
    <property type="entry name" value="CellSynth/LPSAsmb/PSIAsmb"/>
</dbReference>
<dbReference type="PANTHER" id="PTHR45586">
    <property type="entry name" value="TPR REPEAT-CONTAINING PROTEIN PA4667"/>
    <property type="match status" value="1"/>
</dbReference>
<feature type="repeat" description="TPR" evidence="3">
    <location>
        <begin position="697"/>
        <end position="730"/>
    </location>
</feature>
<feature type="signal peptide" evidence="4">
    <location>
        <begin position="1"/>
        <end position="18"/>
    </location>
</feature>
<keyword evidence="2 3" id="KW-0802">TPR repeat</keyword>